<gene>
    <name evidence="2" type="ORF">NAES01612_LOCUS11530</name>
</gene>
<name>A0A7S4KUD8_9EUKA</name>
<dbReference type="AlphaFoldDB" id="A0A7S4KUD8"/>
<feature type="domain" description="C-CAP/cofactor C-like" evidence="1">
    <location>
        <begin position="32"/>
        <end position="154"/>
    </location>
</feature>
<dbReference type="EMBL" id="HBKR01017450">
    <property type="protein sequence ID" value="CAE2305859.1"/>
    <property type="molecule type" value="Transcribed_RNA"/>
</dbReference>
<dbReference type="GO" id="GO:0007010">
    <property type="term" value="P:cytoskeleton organization"/>
    <property type="evidence" value="ECO:0007669"/>
    <property type="project" value="InterPro"/>
</dbReference>
<accession>A0A7S4KUD8</accession>
<evidence type="ECO:0000313" key="2">
    <source>
        <dbReference type="EMBL" id="CAE2305859.1"/>
    </source>
</evidence>
<dbReference type="PROSITE" id="PS51329">
    <property type="entry name" value="C_CAP_COFACTOR_C"/>
    <property type="match status" value="1"/>
</dbReference>
<organism evidence="2">
    <name type="scientific">Paramoeba aestuarina</name>
    <dbReference type="NCBI Taxonomy" id="180227"/>
    <lineage>
        <taxon>Eukaryota</taxon>
        <taxon>Amoebozoa</taxon>
        <taxon>Discosea</taxon>
        <taxon>Flabellinia</taxon>
        <taxon>Dactylopodida</taxon>
        <taxon>Paramoebidae</taxon>
        <taxon>Paramoeba</taxon>
    </lineage>
</organism>
<dbReference type="Gene3D" id="2.160.20.70">
    <property type="match status" value="1"/>
</dbReference>
<sequence>MEQSKHTPKGTQASLDGLTEQEIRRRLATYIPQKGDHDAKYLFGLENETVRIEQGSVDKKTTIFISNCQDCDLTVDAVTTKIMMVGCRNIKLVLNGVVLTNSVEIWSCQEIQLEVNEILVATLQVDLCSNFHAQYSRRKLFHKMIWAAVENYTLSFKDDDALLSSYSNGYDEMIARYPGEEFQKNIAQFIDSKEEDGQIRSEKLLRLQNGFPTTEREQEEFNQKSERNQKLAEEHYRGIINIVEKDKDLQKLGIKTVKRETEETEKIKPNALCSCNSRKKYKKCCGMKAAPGVMVAS</sequence>
<dbReference type="InterPro" id="IPR016098">
    <property type="entry name" value="CAP/MinC_C"/>
</dbReference>
<dbReference type="GO" id="GO:0003779">
    <property type="term" value="F:actin binding"/>
    <property type="evidence" value="ECO:0007669"/>
    <property type="project" value="InterPro"/>
</dbReference>
<evidence type="ECO:0000259" key="1">
    <source>
        <dbReference type="PROSITE" id="PS51329"/>
    </source>
</evidence>
<dbReference type="InterPro" id="IPR017901">
    <property type="entry name" value="C-CAP_CF_C-like"/>
</dbReference>
<protein>
    <recommendedName>
        <fullName evidence="1">C-CAP/cofactor C-like domain-containing protein</fullName>
    </recommendedName>
</protein>
<dbReference type="Gene3D" id="3.10.450.50">
    <property type="match status" value="1"/>
</dbReference>
<dbReference type="Pfam" id="PF08603">
    <property type="entry name" value="CAP_C"/>
    <property type="match status" value="1"/>
</dbReference>
<dbReference type="InterPro" id="IPR013912">
    <property type="entry name" value="Adenylate_cyclase-assoc_CAP_C"/>
</dbReference>
<reference evidence="2" key="1">
    <citation type="submission" date="2021-01" db="EMBL/GenBank/DDBJ databases">
        <authorList>
            <person name="Corre E."/>
            <person name="Pelletier E."/>
            <person name="Niang G."/>
            <person name="Scheremetjew M."/>
            <person name="Finn R."/>
            <person name="Kale V."/>
            <person name="Holt S."/>
            <person name="Cochrane G."/>
            <person name="Meng A."/>
            <person name="Brown T."/>
            <person name="Cohen L."/>
        </authorList>
    </citation>
    <scope>NUCLEOTIDE SEQUENCE</scope>
    <source>
        <strain evidence="2">SoJaBio B1-5/56/2</strain>
    </source>
</reference>
<dbReference type="InterPro" id="IPR036223">
    <property type="entry name" value="CAP_C_sf"/>
</dbReference>
<proteinExistence type="predicted"/>
<dbReference type="SUPFAM" id="SSF69340">
    <property type="entry name" value="C-terminal domain of adenylylcyclase associated protein"/>
    <property type="match status" value="1"/>
</dbReference>